<protein>
    <submittedName>
        <fullName evidence="2">Uncharacterized protein</fullName>
    </submittedName>
</protein>
<reference evidence="2 3" key="1">
    <citation type="submission" date="2019-02" db="EMBL/GenBank/DDBJ databases">
        <title>Deep-cultivation of Planctomycetes and their phenomic and genomic characterization uncovers novel biology.</title>
        <authorList>
            <person name="Wiegand S."/>
            <person name="Jogler M."/>
            <person name="Boedeker C."/>
            <person name="Pinto D."/>
            <person name="Vollmers J."/>
            <person name="Rivas-Marin E."/>
            <person name="Kohn T."/>
            <person name="Peeters S.H."/>
            <person name="Heuer A."/>
            <person name="Rast P."/>
            <person name="Oberbeckmann S."/>
            <person name="Bunk B."/>
            <person name="Jeske O."/>
            <person name="Meyerdierks A."/>
            <person name="Storesund J.E."/>
            <person name="Kallscheuer N."/>
            <person name="Luecker S."/>
            <person name="Lage O.M."/>
            <person name="Pohl T."/>
            <person name="Merkel B.J."/>
            <person name="Hornburger P."/>
            <person name="Mueller R.-W."/>
            <person name="Bruemmer F."/>
            <person name="Labrenz M."/>
            <person name="Spormann A.M."/>
            <person name="Op Den Camp H."/>
            <person name="Overmann J."/>
            <person name="Amann R."/>
            <person name="Jetten M.S.M."/>
            <person name="Mascher T."/>
            <person name="Medema M.H."/>
            <person name="Devos D.P."/>
            <person name="Kaster A.-K."/>
            <person name="Ovreas L."/>
            <person name="Rohde M."/>
            <person name="Galperin M.Y."/>
            <person name="Jogler C."/>
        </authorList>
    </citation>
    <scope>NUCLEOTIDE SEQUENCE [LARGE SCALE GENOMIC DNA]</scope>
    <source>
        <strain evidence="2 3">Poly51</strain>
    </source>
</reference>
<dbReference type="AlphaFoldDB" id="A0A5C6E221"/>
<dbReference type="EMBL" id="SJPW01000040">
    <property type="protein sequence ID" value="TWU39816.1"/>
    <property type="molecule type" value="Genomic_DNA"/>
</dbReference>
<name>A0A5C6E221_9BACT</name>
<evidence type="ECO:0000313" key="1">
    <source>
        <dbReference type="EMBL" id="TWU39816.1"/>
    </source>
</evidence>
<evidence type="ECO:0000313" key="2">
    <source>
        <dbReference type="EMBL" id="TWU43683.1"/>
    </source>
</evidence>
<dbReference type="Proteomes" id="UP000318288">
    <property type="component" value="Unassembled WGS sequence"/>
</dbReference>
<sequence>MVAPPNVSVREEKFKTHCQFARVCYRLTAGIGNVETNWSLLTNTGCECTEELESKLMDAFFLGFNTALDDQLCDVGYRLEVLAHYYHEVDSSEFSYYEAGKLAGSWHSKYPKIAFQV</sequence>
<evidence type="ECO:0000313" key="3">
    <source>
        <dbReference type="Proteomes" id="UP000318288"/>
    </source>
</evidence>
<accession>A0A5C6E221</accession>
<dbReference type="EMBL" id="SJPW01000014">
    <property type="protein sequence ID" value="TWU43683.1"/>
    <property type="molecule type" value="Genomic_DNA"/>
</dbReference>
<gene>
    <name evidence="2" type="ORF">Poly51_62050</name>
    <name evidence="1" type="ORF">Poly51_64010</name>
</gene>
<comment type="caution">
    <text evidence="2">The sequence shown here is derived from an EMBL/GenBank/DDBJ whole genome shotgun (WGS) entry which is preliminary data.</text>
</comment>
<proteinExistence type="predicted"/>
<keyword evidence="3" id="KW-1185">Reference proteome</keyword>
<organism evidence="2 3">
    <name type="scientific">Rubripirellula tenax</name>
    <dbReference type="NCBI Taxonomy" id="2528015"/>
    <lineage>
        <taxon>Bacteria</taxon>
        <taxon>Pseudomonadati</taxon>
        <taxon>Planctomycetota</taxon>
        <taxon>Planctomycetia</taxon>
        <taxon>Pirellulales</taxon>
        <taxon>Pirellulaceae</taxon>
        <taxon>Rubripirellula</taxon>
    </lineage>
</organism>